<sequence>MKDSDARECVISCRIPYGWEITHSRELSFFLKVSVSLLLLSFIPVACGEMLSVSPGVSCTDMFFPSNCRFVHVR</sequence>
<keyword evidence="2" id="KW-1185">Reference proteome</keyword>
<proteinExistence type="predicted"/>
<protein>
    <submittedName>
        <fullName evidence="1">Uncharacterized protein</fullName>
    </submittedName>
</protein>
<dbReference type="EMBL" id="AFFY01000045">
    <property type="protein sequence ID" value="EHG99228.1"/>
    <property type="molecule type" value="Genomic_DNA"/>
</dbReference>
<evidence type="ECO:0000313" key="1">
    <source>
        <dbReference type="EMBL" id="EHG99228.1"/>
    </source>
</evidence>
<dbReference type="AlphaFoldDB" id="G5STY5"/>
<name>G5STY5_9BACT</name>
<organism evidence="1 2">
    <name type="scientific">Paraprevotella clara YIT 11840</name>
    <dbReference type="NCBI Taxonomy" id="762968"/>
    <lineage>
        <taxon>Bacteria</taxon>
        <taxon>Pseudomonadati</taxon>
        <taxon>Bacteroidota</taxon>
        <taxon>Bacteroidia</taxon>
        <taxon>Bacteroidales</taxon>
        <taxon>Prevotellaceae</taxon>
        <taxon>Paraprevotella</taxon>
    </lineage>
</organism>
<dbReference type="STRING" id="762968.HMPREF9441_02840"/>
<comment type="caution">
    <text evidence="1">The sequence shown here is derived from an EMBL/GenBank/DDBJ whole genome shotgun (WGS) entry which is preliminary data.</text>
</comment>
<dbReference type="HOGENOM" id="CLU_2684475_0_0_10"/>
<dbReference type="Proteomes" id="UP000003598">
    <property type="component" value="Unassembled WGS sequence"/>
</dbReference>
<accession>G5STY5</accession>
<evidence type="ECO:0000313" key="2">
    <source>
        <dbReference type="Proteomes" id="UP000003598"/>
    </source>
</evidence>
<gene>
    <name evidence="1" type="ORF">HMPREF9441_02840</name>
</gene>
<reference evidence="1 2" key="1">
    <citation type="submission" date="2011-03" db="EMBL/GenBank/DDBJ databases">
        <authorList>
            <person name="Weinstock G."/>
            <person name="Sodergren E."/>
            <person name="Clifton S."/>
            <person name="Fulton L."/>
            <person name="Fulton B."/>
            <person name="Courtney L."/>
            <person name="Fronick C."/>
            <person name="Harrison M."/>
            <person name="Strong C."/>
            <person name="Farmer C."/>
            <person name="Delahaunty K."/>
            <person name="Markovic C."/>
            <person name="Hall O."/>
            <person name="Minx P."/>
            <person name="Tomlinson C."/>
            <person name="Mitreva M."/>
            <person name="Hou S."/>
            <person name="Chen J."/>
            <person name="Wollam A."/>
            <person name="Pepin K.H."/>
            <person name="Johnson M."/>
            <person name="Bhonagiri V."/>
            <person name="Zhang X."/>
            <person name="Suruliraj S."/>
            <person name="Warren W."/>
            <person name="Chinwalla A."/>
            <person name="Mardis E.R."/>
            <person name="Wilson R.K."/>
        </authorList>
    </citation>
    <scope>NUCLEOTIDE SEQUENCE [LARGE SCALE GENOMIC DNA]</scope>
    <source>
        <strain evidence="1 2">YIT 11840</strain>
    </source>
</reference>